<dbReference type="EMBL" id="LN649231">
    <property type="protein sequence ID" value="CEI69297.1"/>
    <property type="molecule type" value="Genomic_DNA"/>
</dbReference>
<proteinExistence type="predicted"/>
<feature type="region of interest" description="Disordered" evidence="1">
    <location>
        <begin position="16"/>
        <end position="63"/>
    </location>
</feature>
<evidence type="ECO:0000313" key="2">
    <source>
        <dbReference type="EMBL" id="CEI69297.1"/>
    </source>
</evidence>
<keyword evidence="3" id="KW-1185">Reference proteome</keyword>
<sequence length="97" mass="11061">MKPTFSTLEVDIRGPHSTLEVDPRQYPADLEVKPADPKSPKVLVGEGQQPSDTGPTRSHTNPWHKSAVTYLNYNYHYGNYIHYGTIYYQVHLYTQPG</sequence>
<dbReference type="Proteomes" id="UP000245910">
    <property type="component" value="Chromosome III"/>
</dbReference>
<evidence type="ECO:0000313" key="3">
    <source>
        <dbReference type="Proteomes" id="UP000245910"/>
    </source>
</evidence>
<dbReference type="AlphaFoldDB" id="A0A2L2TUF2"/>
<protein>
    <submittedName>
        <fullName evidence="2">Uncharacterized protein</fullName>
    </submittedName>
</protein>
<feature type="compositionally biased region" description="Polar residues" evidence="1">
    <location>
        <begin position="48"/>
        <end position="63"/>
    </location>
</feature>
<feature type="compositionally biased region" description="Basic and acidic residues" evidence="1">
    <location>
        <begin position="30"/>
        <end position="39"/>
    </location>
</feature>
<accession>A0A2L2TUF2</accession>
<organism evidence="2 3">
    <name type="scientific">Fusarium venenatum</name>
    <dbReference type="NCBI Taxonomy" id="56646"/>
    <lineage>
        <taxon>Eukaryota</taxon>
        <taxon>Fungi</taxon>
        <taxon>Dikarya</taxon>
        <taxon>Ascomycota</taxon>
        <taxon>Pezizomycotina</taxon>
        <taxon>Sordariomycetes</taxon>
        <taxon>Hypocreomycetidae</taxon>
        <taxon>Hypocreales</taxon>
        <taxon>Nectriaceae</taxon>
        <taxon>Fusarium</taxon>
    </lineage>
</organism>
<name>A0A2L2TUF2_9HYPO</name>
<evidence type="ECO:0000256" key="1">
    <source>
        <dbReference type="SAM" id="MobiDB-lite"/>
    </source>
</evidence>
<reference evidence="3" key="1">
    <citation type="submission" date="2014-10" db="EMBL/GenBank/DDBJ databases">
        <authorList>
            <person name="King R."/>
        </authorList>
    </citation>
    <scope>NUCLEOTIDE SEQUENCE [LARGE SCALE GENOMIC DNA]</scope>
    <source>
        <strain evidence="3">A3/5</strain>
    </source>
</reference>